<dbReference type="RefSeq" id="WP_180499049.1">
    <property type="nucleotide sequence ID" value="NZ_CAIJCS010000014.1"/>
</dbReference>
<name>A0A6V6Y070_9FIRM</name>
<sequence length="502" mass="52919">MKKILAVISLCILLCAPTPVMAAKPTTQTFVVNNRVVDCVAYNIDGYNYFKLRDVVKGLSDTGDKINVRYDREGRVVEVVPGEAYVSSPKEEGKTAAIEVPDSQVVMGHAKVKINGAVREVESCNISGYNFLKIRSLGEVLSKEVGYDSAKRAVHIGIYDGSKVKIPSKPAASQSKPAPAVAPVQGNVSVSKQTVAGVRLNIVTVPNDPNLKFSVEKGHNRLVGAEPFSSIIKRTSPLVAVNGNFFDAYRTLVPYGNIMSKGRVIQGIGNDGAFVRTSSGKNIIGQPTVIHSFDTGHGKFSAWYTNAGLNDNTAIAVFNPYYGNSVKLPQGTHFVVTNGKVSSTGGGGNVGIPQNGYIIFFAANAVNKAGIPRMIKVGDAIQDKIVLDKEPRLAGETVDALVAAGPMLVKDGKNIAATAASNYEGKIRNQNAGRSAIGVKADGTVVIVTGKATVVNMANAMIQLGCVEATNLDGGASSALYANGRVITSPGRNLNTVLTIKK</sequence>
<dbReference type="AlphaFoldDB" id="A0A6V6Y070"/>
<dbReference type="PANTHER" id="PTHR40446">
    <property type="entry name" value="N-ACETYLGLUCOSAMINE-1-PHOSPHODIESTER ALPHA-N-ACETYLGLUCOSAMINIDASE"/>
    <property type="match status" value="1"/>
</dbReference>
<evidence type="ECO:0000256" key="1">
    <source>
        <dbReference type="SAM" id="SignalP"/>
    </source>
</evidence>
<accession>A0A6V6Y070</accession>
<evidence type="ECO:0000313" key="4">
    <source>
        <dbReference type="Proteomes" id="UP000586454"/>
    </source>
</evidence>
<evidence type="ECO:0000313" key="3">
    <source>
        <dbReference type="EMBL" id="CAC9925699.1"/>
    </source>
</evidence>
<keyword evidence="1" id="KW-0732">Signal</keyword>
<gene>
    <name evidence="3" type="ORF">PEPNEM18_00588</name>
</gene>
<proteinExistence type="predicted"/>
<dbReference type="EMBL" id="CAIJCS010000014">
    <property type="protein sequence ID" value="CAC9925699.1"/>
    <property type="molecule type" value="Genomic_DNA"/>
</dbReference>
<reference evidence="3 4" key="1">
    <citation type="submission" date="2020-06" db="EMBL/GenBank/DDBJ databases">
        <authorList>
            <person name="Criscuolo A."/>
        </authorList>
    </citation>
    <scope>NUCLEOTIDE SEQUENCE [LARGE SCALE GENOMIC DNA]</scope>
    <source>
        <strain evidence="3">1804121828</strain>
    </source>
</reference>
<comment type="caution">
    <text evidence="3">The sequence shown here is derived from an EMBL/GenBank/DDBJ whole genome shotgun (WGS) entry which is preliminary data.</text>
</comment>
<protein>
    <recommendedName>
        <fullName evidence="2">Phosphodiester glycosidase domain-containing protein</fullName>
    </recommendedName>
</protein>
<evidence type="ECO:0000259" key="2">
    <source>
        <dbReference type="Pfam" id="PF09992"/>
    </source>
</evidence>
<keyword evidence="4" id="KW-1185">Reference proteome</keyword>
<organism evidence="3 4">
    <name type="scientific">Aedoeadaptatus nemausensis</name>
    <dbReference type="NCBI Taxonomy" id="2582829"/>
    <lineage>
        <taxon>Bacteria</taxon>
        <taxon>Bacillati</taxon>
        <taxon>Bacillota</taxon>
        <taxon>Tissierellia</taxon>
        <taxon>Tissierellales</taxon>
        <taxon>Peptoniphilaceae</taxon>
        <taxon>Aedoeadaptatus</taxon>
    </lineage>
</organism>
<dbReference type="Proteomes" id="UP000586454">
    <property type="component" value="Unassembled WGS sequence"/>
</dbReference>
<feature type="signal peptide" evidence="1">
    <location>
        <begin position="1"/>
        <end position="22"/>
    </location>
</feature>
<feature type="domain" description="Phosphodiester glycosidase" evidence="2">
    <location>
        <begin position="335"/>
        <end position="498"/>
    </location>
</feature>
<dbReference type="PANTHER" id="PTHR40446:SF2">
    <property type="entry name" value="N-ACETYLGLUCOSAMINE-1-PHOSPHODIESTER ALPHA-N-ACETYLGLUCOSAMINIDASE"/>
    <property type="match status" value="1"/>
</dbReference>
<dbReference type="InterPro" id="IPR018711">
    <property type="entry name" value="NAGPA"/>
</dbReference>
<dbReference type="Pfam" id="PF09992">
    <property type="entry name" value="NAGPA"/>
    <property type="match status" value="1"/>
</dbReference>
<feature type="chain" id="PRO_5028378547" description="Phosphodiester glycosidase domain-containing protein" evidence="1">
    <location>
        <begin position="23"/>
        <end position="502"/>
    </location>
</feature>